<reference evidence="4 5" key="1">
    <citation type="submission" date="2015-03" db="EMBL/GenBank/DDBJ databases">
        <authorList>
            <consortium name="Pathogen Informatics"/>
        </authorList>
    </citation>
    <scope>NUCLEOTIDE SEQUENCE [LARGE SCALE GENOMIC DNA]</scope>
    <source>
        <strain evidence="2 5">G09801536</strain>
        <strain evidence="4">N09902308</strain>
    </source>
</reference>
<dbReference type="EMBL" id="CSAD01000317">
    <property type="protein sequence ID" value="COV72620.1"/>
    <property type="molecule type" value="Genomic_DNA"/>
</dbReference>
<evidence type="ECO:0000313" key="3">
    <source>
        <dbReference type="EMBL" id="CPC42485.1"/>
    </source>
</evidence>
<dbReference type="GO" id="GO:0016746">
    <property type="term" value="F:acyltransferase activity"/>
    <property type="evidence" value="ECO:0007669"/>
    <property type="project" value="UniProtKB-KW"/>
</dbReference>
<reference evidence="3" key="2">
    <citation type="submission" date="2015-03" db="EMBL/GenBank/DDBJ databases">
        <authorList>
            <consortium name="Pathogen Informatics"/>
            <person name="Murphy D."/>
        </authorList>
    </citation>
    <scope>NUCLEOTIDE SEQUENCE</scope>
    <source>
        <strain evidence="3">N09902308</strain>
    </source>
</reference>
<accession>A0A655IB24</accession>
<evidence type="ECO:0000313" key="4">
    <source>
        <dbReference type="Proteomes" id="UP000039021"/>
    </source>
</evidence>
<keyword evidence="2" id="KW-0012">Acyltransferase</keyword>
<name>A0A655IB24_MYCTX</name>
<gene>
    <name evidence="2" type="ORF">ERS007679_02351</name>
    <name evidence="3" type="ORF">ERS007739_05698</name>
</gene>
<dbReference type="Proteomes" id="UP000045842">
    <property type="component" value="Unassembled WGS sequence"/>
</dbReference>
<proteinExistence type="predicted"/>
<dbReference type="AlphaFoldDB" id="A0A655IB24"/>
<evidence type="ECO:0000313" key="5">
    <source>
        <dbReference type="Proteomes" id="UP000045842"/>
    </source>
</evidence>
<evidence type="ECO:0000256" key="1">
    <source>
        <dbReference type="SAM" id="MobiDB-lite"/>
    </source>
</evidence>
<sequence length="70" mass="7366">MDFSRFEGLAGNHFIERAVTDEVIYELMGLSGQEYVDIYAASVKDGRNAGGAGANPNSTDAARIPETAAG</sequence>
<dbReference type="EMBL" id="CSBK01005153">
    <property type="protein sequence ID" value="CPC42485.1"/>
    <property type="molecule type" value="Genomic_DNA"/>
</dbReference>
<organism evidence="2 5">
    <name type="scientific">Mycobacterium tuberculosis</name>
    <dbReference type="NCBI Taxonomy" id="1773"/>
    <lineage>
        <taxon>Bacteria</taxon>
        <taxon>Bacillati</taxon>
        <taxon>Actinomycetota</taxon>
        <taxon>Actinomycetes</taxon>
        <taxon>Mycobacteriales</taxon>
        <taxon>Mycobacteriaceae</taxon>
        <taxon>Mycobacterium</taxon>
        <taxon>Mycobacterium tuberculosis complex</taxon>
    </lineage>
</organism>
<evidence type="ECO:0000313" key="2">
    <source>
        <dbReference type="EMBL" id="COV72620.1"/>
    </source>
</evidence>
<feature type="region of interest" description="Disordered" evidence="1">
    <location>
        <begin position="49"/>
        <end position="70"/>
    </location>
</feature>
<keyword evidence="2" id="KW-0808">Transferase</keyword>
<protein>
    <submittedName>
        <fullName evidence="2">1-acylglycerol-3-phosphate O-acyltransferase</fullName>
    </submittedName>
</protein>
<dbReference type="Proteomes" id="UP000039021">
    <property type="component" value="Unassembled WGS sequence"/>
</dbReference>